<protein>
    <submittedName>
        <fullName evidence="2">Uncharacterized protein</fullName>
    </submittedName>
</protein>
<keyword evidence="3" id="KW-1185">Reference proteome</keyword>
<reference evidence="3" key="1">
    <citation type="journal article" date="2013" name="Genome Announc.">
        <title>Draft genome sequence of the basidiomycetous yeast-like fungus Pseudozyma hubeiensis SY62, which produces an abundant amount of the biosurfactant mannosylerythritol lipids.</title>
        <authorList>
            <person name="Konishi M."/>
            <person name="Hatada Y."/>
            <person name="Horiuchi J."/>
        </authorList>
    </citation>
    <scope>NUCLEOTIDE SEQUENCE [LARGE SCALE GENOMIC DNA]</scope>
    <source>
        <strain evidence="3">SY62</strain>
    </source>
</reference>
<gene>
    <name evidence="2" type="ORF">PHSY_006220</name>
</gene>
<proteinExistence type="predicted"/>
<dbReference type="EMBL" id="DF238821">
    <property type="protein sequence ID" value="GAC98626.1"/>
    <property type="molecule type" value="Genomic_DNA"/>
</dbReference>
<dbReference type="RefSeq" id="XP_012192213.1">
    <property type="nucleotide sequence ID" value="XM_012336823.1"/>
</dbReference>
<feature type="region of interest" description="Disordered" evidence="1">
    <location>
        <begin position="78"/>
        <end position="100"/>
    </location>
</feature>
<evidence type="ECO:0000313" key="2">
    <source>
        <dbReference type="EMBL" id="GAC98626.1"/>
    </source>
</evidence>
<accession>R9PB74</accession>
<sequence>MRNGHDRRGMTLCERRSELRRLGDTEARASLICRRNFSLPSEVCVELVRVARGSRQPRSETPVVSDFLTSRLTEKLRCSSSSKHGTERRAHGSVSVLHCS</sequence>
<evidence type="ECO:0000313" key="3">
    <source>
        <dbReference type="Proteomes" id="UP000014071"/>
    </source>
</evidence>
<dbReference type="GeneID" id="24111492"/>
<dbReference type="HOGENOM" id="CLU_2307268_0_0_1"/>
<evidence type="ECO:0000256" key="1">
    <source>
        <dbReference type="SAM" id="MobiDB-lite"/>
    </source>
</evidence>
<organism evidence="2 3">
    <name type="scientific">Pseudozyma hubeiensis (strain SY62)</name>
    <name type="common">Yeast</name>
    <dbReference type="NCBI Taxonomy" id="1305764"/>
    <lineage>
        <taxon>Eukaryota</taxon>
        <taxon>Fungi</taxon>
        <taxon>Dikarya</taxon>
        <taxon>Basidiomycota</taxon>
        <taxon>Ustilaginomycotina</taxon>
        <taxon>Ustilaginomycetes</taxon>
        <taxon>Ustilaginales</taxon>
        <taxon>Ustilaginaceae</taxon>
        <taxon>Pseudozyma</taxon>
    </lineage>
</organism>
<name>R9PB74_PSEHS</name>
<dbReference type="Proteomes" id="UP000014071">
    <property type="component" value="Unassembled WGS sequence"/>
</dbReference>
<dbReference type="AlphaFoldDB" id="R9PB74"/>